<gene>
    <name evidence="1" type="ORF">OPT61_g4573</name>
</gene>
<dbReference type="EMBL" id="JAPHNI010000265">
    <property type="protein sequence ID" value="KAJ8113256.1"/>
    <property type="molecule type" value="Genomic_DNA"/>
</dbReference>
<evidence type="ECO:0000313" key="2">
    <source>
        <dbReference type="Proteomes" id="UP001153331"/>
    </source>
</evidence>
<dbReference type="Proteomes" id="UP001153331">
    <property type="component" value="Unassembled WGS sequence"/>
</dbReference>
<protein>
    <submittedName>
        <fullName evidence="1">Uncharacterized protein</fullName>
    </submittedName>
</protein>
<keyword evidence="2" id="KW-1185">Reference proteome</keyword>
<reference evidence="1" key="1">
    <citation type="submission" date="2022-11" db="EMBL/GenBank/DDBJ databases">
        <title>Genome Sequence of Boeremia exigua.</title>
        <authorList>
            <person name="Buettner E."/>
        </authorList>
    </citation>
    <scope>NUCLEOTIDE SEQUENCE</scope>
    <source>
        <strain evidence="1">CU02</strain>
    </source>
</reference>
<comment type="caution">
    <text evidence="1">The sequence shown here is derived from an EMBL/GenBank/DDBJ whole genome shotgun (WGS) entry which is preliminary data.</text>
</comment>
<evidence type="ECO:0000313" key="1">
    <source>
        <dbReference type="EMBL" id="KAJ8113256.1"/>
    </source>
</evidence>
<accession>A0ACC2IDR1</accession>
<organism evidence="1 2">
    <name type="scientific">Boeremia exigua</name>
    <dbReference type="NCBI Taxonomy" id="749465"/>
    <lineage>
        <taxon>Eukaryota</taxon>
        <taxon>Fungi</taxon>
        <taxon>Dikarya</taxon>
        <taxon>Ascomycota</taxon>
        <taxon>Pezizomycotina</taxon>
        <taxon>Dothideomycetes</taxon>
        <taxon>Pleosporomycetidae</taxon>
        <taxon>Pleosporales</taxon>
        <taxon>Pleosporineae</taxon>
        <taxon>Didymellaceae</taxon>
        <taxon>Boeremia</taxon>
    </lineage>
</organism>
<sequence>MLALSVMLATERGVDAAETHLWVSPGCGAWQAHFQLEVPPGRCTVEPPEVAIPERSIGAENPLALEYVVRCLSRKPWLRSARSLPGYQQLTSPCTSSTQEERPRLHDEG</sequence>
<name>A0ACC2IDR1_9PLEO</name>
<proteinExistence type="predicted"/>